<dbReference type="HOGENOM" id="CLU_1058239_0_0_1"/>
<gene>
    <name evidence="1" type="ORF">GLOINDRAFT_83404</name>
</gene>
<dbReference type="VEuPathDB" id="FungiDB:RhiirFUN_014040"/>
<protein>
    <submittedName>
        <fullName evidence="1">Uncharacterized protein</fullName>
    </submittedName>
</protein>
<proteinExistence type="predicted"/>
<accession>U9T611</accession>
<sequence>MILPEAIRINSQSIIIIINKIFRDTRRKRLRQREAVGSQRLAGFIVQKLLEFNNIRRLRRADSSCGRVPYRPTAIFRHLECLDGTWTRRFLREECISFQFNYGRELLVSYFLTQVLVMETSGQLLPDSGASSTSWSSPLRLLLLLLLFESLRFWISEGCDIKRNQLKLKNVLDTESIELLKVSSKFQSQKVHCYQKNACHVRNSSDLRNLLEVTVKKTSLEYKQGYYESSDLFEDDDYKVEHDSYNKDNVKSSKVLTILQLKK</sequence>
<dbReference type="EMBL" id="KI296227">
    <property type="protein sequence ID" value="ESA01763.1"/>
    <property type="molecule type" value="Genomic_DNA"/>
</dbReference>
<dbReference type="AlphaFoldDB" id="U9T611"/>
<evidence type="ECO:0000313" key="1">
    <source>
        <dbReference type="EMBL" id="ESA01763.1"/>
    </source>
</evidence>
<organism evidence="1">
    <name type="scientific">Rhizophagus irregularis (strain DAOM 181602 / DAOM 197198 / MUCL 43194)</name>
    <name type="common">Arbuscular mycorrhizal fungus</name>
    <name type="synonym">Glomus intraradices</name>
    <dbReference type="NCBI Taxonomy" id="747089"/>
    <lineage>
        <taxon>Eukaryota</taxon>
        <taxon>Fungi</taxon>
        <taxon>Fungi incertae sedis</taxon>
        <taxon>Mucoromycota</taxon>
        <taxon>Glomeromycotina</taxon>
        <taxon>Glomeromycetes</taxon>
        <taxon>Glomerales</taxon>
        <taxon>Glomeraceae</taxon>
        <taxon>Rhizophagus</taxon>
    </lineage>
</organism>
<reference evidence="1" key="1">
    <citation type="submission" date="2013-07" db="EMBL/GenBank/DDBJ databases">
        <title>The genome of an arbuscular mycorrhizal fungus provides insights into the evolution of the oldest plant symbiosis.</title>
        <authorList>
            <consortium name="DOE Joint Genome Institute"/>
            <person name="Tisserant E."/>
            <person name="Malbreil M."/>
            <person name="Kuo A."/>
            <person name="Kohler A."/>
            <person name="Symeonidi A."/>
            <person name="Balestrini R."/>
            <person name="Charron P."/>
            <person name="Duensing N."/>
            <person name="Frei-dit-Frey N."/>
            <person name="Gianinazzi-Pearson V."/>
            <person name="Gilbert B."/>
            <person name="Handa Y."/>
            <person name="Hijri M."/>
            <person name="Kaul R."/>
            <person name="Kawaguchi M."/>
            <person name="Krajinski F."/>
            <person name="Lammers P."/>
            <person name="Lapierre D."/>
            <person name="Masclaux F.G."/>
            <person name="Murat C."/>
            <person name="Morin E."/>
            <person name="Ndikumana S."/>
            <person name="Pagni M."/>
            <person name="Petitpierre D."/>
            <person name="Requena N."/>
            <person name="Rosikiewicz P."/>
            <person name="Riley R."/>
            <person name="Saito K."/>
            <person name="San Clemente H."/>
            <person name="Shapiro H."/>
            <person name="van Tuinen D."/>
            <person name="Becard G."/>
            <person name="Bonfante P."/>
            <person name="Paszkowski U."/>
            <person name="Shachar-Hill Y."/>
            <person name="Young J.P."/>
            <person name="Sanders I.R."/>
            <person name="Henrissat B."/>
            <person name="Rensing S.A."/>
            <person name="Grigoriev I.V."/>
            <person name="Corradi N."/>
            <person name="Roux C."/>
            <person name="Martin F."/>
        </authorList>
    </citation>
    <scope>NUCLEOTIDE SEQUENCE</scope>
    <source>
        <strain evidence="1">DAOM 197198</strain>
    </source>
</reference>
<name>U9T611_RHIID</name>